<keyword evidence="3" id="KW-1003">Cell membrane</keyword>
<gene>
    <name evidence="8" type="ORF">HMPREF0514_11087</name>
</gene>
<evidence type="ECO:0000256" key="1">
    <source>
        <dbReference type="ARBA" id="ARBA00004651"/>
    </source>
</evidence>
<evidence type="ECO:0000313" key="9">
    <source>
        <dbReference type="Proteomes" id="UP000003672"/>
    </source>
</evidence>
<protein>
    <recommendedName>
        <fullName evidence="10">Amino acid permease</fullName>
    </recommendedName>
</protein>
<dbReference type="GO" id="GO:0005886">
    <property type="term" value="C:plasma membrane"/>
    <property type="evidence" value="ECO:0007669"/>
    <property type="project" value="UniProtKB-SubCell"/>
</dbReference>
<name>A0AA87A5D6_9LACO</name>
<keyword evidence="6 7" id="KW-0472">Membrane</keyword>
<feature type="transmembrane region" description="Helical" evidence="7">
    <location>
        <begin position="164"/>
        <end position="184"/>
    </location>
</feature>
<dbReference type="AlphaFoldDB" id="A0AA87A5D6"/>
<dbReference type="PANTHER" id="PTHR42770">
    <property type="entry name" value="AMINO ACID TRANSPORTER-RELATED"/>
    <property type="match status" value="1"/>
</dbReference>
<evidence type="ECO:0000313" key="8">
    <source>
        <dbReference type="EMBL" id="EFJ70643.1"/>
    </source>
</evidence>
<organism evidence="8 9">
    <name type="scientific">Lactobacillus paragasseri JV-V03</name>
    <dbReference type="NCBI Taxonomy" id="525326"/>
    <lineage>
        <taxon>Bacteria</taxon>
        <taxon>Bacillati</taxon>
        <taxon>Bacillota</taxon>
        <taxon>Bacilli</taxon>
        <taxon>Lactobacillales</taxon>
        <taxon>Lactobacillaceae</taxon>
        <taxon>Lactobacillus</taxon>
    </lineage>
</organism>
<evidence type="ECO:0008006" key="10">
    <source>
        <dbReference type="Google" id="ProtNLM"/>
    </source>
</evidence>
<dbReference type="InterPro" id="IPR002293">
    <property type="entry name" value="AA/rel_permease1"/>
</dbReference>
<evidence type="ECO:0000256" key="5">
    <source>
        <dbReference type="ARBA" id="ARBA00022989"/>
    </source>
</evidence>
<keyword evidence="2" id="KW-0813">Transport</keyword>
<feature type="transmembrane region" description="Helical" evidence="7">
    <location>
        <begin position="43"/>
        <end position="65"/>
    </location>
</feature>
<keyword evidence="4 7" id="KW-0812">Transmembrane</keyword>
<dbReference type="GO" id="GO:0022857">
    <property type="term" value="F:transmembrane transporter activity"/>
    <property type="evidence" value="ECO:0007669"/>
    <property type="project" value="InterPro"/>
</dbReference>
<dbReference type="EMBL" id="ACGO02000001">
    <property type="protein sequence ID" value="EFJ70643.1"/>
    <property type="molecule type" value="Genomic_DNA"/>
</dbReference>
<reference evidence="8 9" key="1">
    <citation type="submission" date="2010-06" db="EMBL/GenBank/DDBJ databases">
        <authorList>
            <person name="Muzny D."/>
            <person name="Qin X."/>
            <person name="Buhay C."/>
            <person name="Dugan-Rocha S."/>
            <person name="Ding Y."/>
            <person name="Chen G."/>
            <person name="Hawes A."/>
            <person name="Holder M."/>
            <person name="Jhangiani S."/>
            <person name="Johnson A."/>
            <person name="Khan Z."/>
            <person name="Li Z."/>
            <person name="Liu W."/>
            <person name="Liu X."/>
            <person name="Perez L."/>
            <person name="Shen H."/>
            <person name="Wang Q."/>
            <person name="Watt J."/>
            <person name="Xi L."/>
            <person name="Xin Y."/>
            <person name="Zhou J."/>
            <person name="Deng J."/>
            <person name="Jiang H."/>
            <person name="Liu Y."/>
            <person name="Qu J."/>
            <person name="Song X.-Z."/>
            <person name="Zhang L."/>
            <person name="Villasana D."/>
            <person name="Johnson A."/>
            <person name="Liu J."/>
            <person name="Liyanage D."/>
            <person name="Lorensuhewa L."/>
            <person name="Robinson T."/>
            <person name="Song A."/>
            <person name="Song B.-B."/>
            <person name="Dinh H."/>
            <person name="Thornton R."/>
            <person name="Coyle M."/>
            <person name="Francisco L."/>
            <person name="Jackson L."/>
            <person name="Javaid M."/>
            <person name="Korchina V."/>
            <person name="Kovar C."/>
            <person name="Mata R."/>
            <person name="Mathew T."/>
            <person name="Ngo R."/>
            <person name="Nguyen L."/>
            <person name="Nguyen N."/>
            <person name="Okwuonu G."/>
            <person name="Ongeri F."/>
            <person name="Pham C."/>
            <person name="Simmons D."/>
            <person name="Wilczek-Boney K."/>
            <person name="Hale W."/>
            <person name="Jakkamsetti A."/>
            <person name="Pham P."/>
            <person name="Ruth R."/>
            <person name="San Lucas F."/>
            <person name="Warren J."/>
            <person name="Zhang J."/>
            <person name="Zhao Z."/>
            <person name="Zhou C."/>
            <person name="Zhu D."/>
            <person name="Lee S."/>
            <person name="Bess C."/>
            <person name="Blankenburg K."/>
            <person name="Forbes L."/>
            <person name="Fu Q."/>
            <person name="Gubbala S."/>
            <person name="Hirani K."/>
            <person name="Jayaseelan J.C."/>
            <person name="Lara F."/>
            <person name="Munidasa M."/>
            <person name="Palculict T."/>
            <person name="Patil S."/>
            <person name="Pu L.-L."/>
            <person name="Saada N."/>
            <person name="Tang L."/>
            <person name="Weissenberger G."/>
            <person name="Zhu Y."/>
            <person name="Hemphill L."/>
            <person name="Shang Y."/>
            <person name="Youmans B."/>
            <person name="Ayvaz T."/>
            <person name="Ross M."/>
            <person name="Santibanez J."/>
            <person name="Aqrawi P."/>
            <person name="Gross S."/>
            <person name="Joshi V."/>
            <person name="Fowler G."/>
            <person name="Nazareth L."/>
            <person name="Reid J."/>
            <person name="Worley K."/>
            <person name="Petrosino J."/>
            <person name="Highlander S."/>
            <person name="Gibbs R."/>
        </authorList>
    </citation>
    <scope>NUCLEOTIDE SEQUENCE [LARGE SCALE GENOMIC DNA]</scope>
    <source>
        <strain evidence="8 9">JV-V03</strain>
    </source>
</reference>
<dbReference type="PANTHER" id="PTHR42770:SF15">
    <property type="entry name" value="GLUTAMATE_GAMMA-AMINOBUTYRATE ANTIPORTER-RELATED"/>
    <property type="match status" value="1"/>
</dbReference>
<evidence type="ECO:0000256" key="7">
    <source>
        <dbReference type="SAM" id="Phobius"/>
    </source>
</evidence>
<dbReference type="Proteomes" id="UP000003672">
    <property type="component" value="Unassembled WGS sequence"/>
</dbReference>
<keyword evidence="5 7" id="KW-1133">Transmembrane helix</keyword>
<evidence type="ECO:0000256" key="2">
    <source>
        <dbReference type="ARBA" id="ARBA00022448"/>
    </source>
</evidence>
<evidence type="ECO:0000256" key="3">
    <source>
        <dbReference type="ARBA" id="ARBA00022475"/>
    </source>
</evidence>
<evidence type="ECO:0000256" key="6">
    <source>
        <dbReference type="ARBA" id="ARBA00023136"/>
    </source>
</evidence>
<comment type="caution">
    <text evidence="8">The sequence shown here is derived from an EMBL/GenBank/DDBJ whole genome shotgun (WGS) entry which is preliminary data.</text>
</comment>
<feature type="transmembrane region" description="Helical" evidence="7">
    <location>
        <begin position="12"/>
        <end position="31"/>
    </location>
</feature>
<evidence type="ECO:0000256" key="4">
    <source>
        <dbReference type="ARBA" id="ARBA00022692"/>
    </source>
</evidence>
<proteinExistence type="predicted"/>
<comment type="subcellular location">
    <subcellularLocation>
        <location evidence="1">Cell membrane</location>
        <topology evidence="1">Multi-pass membrane protein</topology>
    </subcellularLocation>
</comment>
<accession>A0AA87A5D6</accession>
<dbReference type="Gene3D" id="1.20.1740.10">
    <property type="entry name" value="Amino acid/polyamine transporter I"/>
    <property type="match status" value="1"/>
</dbReference>
<dbReference type="Pfam" id="PF13520">
    <property type="entry name" value="AA_permease_2"/>
    <property type="match status" value="1"/>
</dbReference>
<feature type="transmembrane region" description="Helical" evidence="7">
    <location>
        <begin position="134"/>
        <end position="152"/>
    </location>
</feature>
<dbReference type="InterPro" id="IPR050367">
    <property type="entry name" value="APC_superfamily"/>
</dbReference>
<sequence length="221" mass="24639">MEDEKTKTKKTYISVLALTMMNVSMVAGLANDVQQSFYGLASVTYFAIGAICFFIPTALVAAELASGWSNRGGIFRWVGEGLGKGWGLTCLFILWFQTMLNFGMGMPSFTATIMFYTPNYDAAVKFAQNPQHELLIMTGWIILYWVLAYLATKGVKTFSNLAKYGVIIGSLIPLAVMVILAIVWVAQGHTPAIPMTPKDLIPKWNEYFSISCWCVLLIHWY</sequence>